<evidence type="ECO:0000313" key="5">
    <source>
        <dbReference type="Proteomes" id="UP000297447"/>
    </source>
</evidence>
<dbReference type="EMBL" id="SOHE01000040">
    <property type="protein sequence ID" value="TFD50777.1"/>
    <property type="molecule type" value="Genomic_DNA"/>
</dbReference>
<organism evidence="4 5">
    <name type="scientific">Cryobacterium frigoriphilum</name>
    <dbReference type="NCBI Taxonomy" id="1259150"/>
    <lineage>
        <taxon>Bacteria</taxon>
        <taxon>Bacillati</taxon>
        <taxon>Actinomycetota</taxon>
        <taxon>Actinomycetes</taxon>
        <taxon>Micrococcales</taxon>
        <taxon>Microbacteriaceae</taxon>
        <taxon>Cryobacterium</taxon>
    </lineage>
</organism>
<feature type="transmembrane region" description="Helical" evidence="2">
    <location>
        <begin position="306"/>
        <end position="325"/>
    </location>
</feature>
<name>A0A4R9A293_9MICO</name>
<reference evidence="4 5" key="1">
    <citation type="submission" date="2019-03" db="EMBL/GenBank/DDBJ databases">
        <title>Genomics of glacier-inhabiting Cryobacterium strains.</title>
        <authorList>
            <person name="Liu Q."/>
            <person name="Xin Y.-H."/>
        </authorList>
    </citation>
    <scope>NUCLEOTIDE SEQUENCE [LARGE SCALE GENOMIC DNA]</scope>
    <source>
        <strain evidence="4 5">Hh14</strain>
    </source>
</reference>
<dbReference type="RefSeq" id="WP_134519092.1">
    <property type="nucleotide sequence ID" value="NZ_SOHE01000040.1"/>
</dbReference>
<proteinExistence type="predicted"/>
<feature type="transmembrane region" description="Helical" evidence="2">
    <location>
        <begin position="271"/>
        <end position="294"/>
    </location>
</feature>
<keyword evidence="2" id="KW-0812">Transmembrane</keyword>
<evidence type="ECO:0000313" key="4">
    <source>
        <dbReference type="EMBL" id="TFD50777.1"/>
    </source>
</evidence>
<keyword evidence="4" id="KW-0808">Transferase</keyword>
<dbReference type="OrthoDB" id="9807745at2"/>
<evidence type="ECO:0000256" key="2">
    <source>
        <dbReference type="SAM" id="Phobius"/>
    </source>
</evidence>
<dbReference type="PANTHER" id="PTHR23028:SF53">
    <property type="entry name" value="ACYL_TRANSF_3 DOMAIN-CONTAINING PROTEIN"/>
    <property type="match status" value="1"/>
</dbReference>
<keyword evidence="4" id="KW-0012">Acyltransferase</keyword>
<evidence type="ECO:0000259" key="3">
    <source>
        <dbReference type="Pfam" id="PF01757"/>
    </source>
</evidence>
<accession>A0A4R9A293</accession>
<dbReference type="InterPro" id="IPR002656">
    <property type="entry name" value="Acyl_transf_3_dom"/>
</dbReference>
<dbReference type="GO" id="GO:0016747">
    <property type="term" value="F:acyltransferase activity, transferring groups other than amino-acyl groups"/>
    <property type="evidence" value="ECO:0007669"/>
    <property type="project" value="InterPro"/>
</dbReference>
<gene>
    <name evidence="4" type="ORF">E3T55_08230</name>
</gene>
<keyword evidence="5" id="KW-1185">Reference proteome</keyword>
<feature type="domain" description="Acyltransferase 3" evidence="3">
    <location>
        <begin position="8"/>
        <end position="354"/>
    </location>
</feature>
<feature type="transmembrane region" description="Helical" evidence="2">
    <location>
        <begin position="179"/>
        <end position="199"/>
    </location>
</feature>
<sequence length="395" mass="43675">MNGDETLGILRFLLAMSVVAAHGGAFWPSMFAGVGGIVAVEAFFVISGFYMALVLRGTYRNRNKAFYVNRALRIFPEFWIVAIVVVVLRVVVQHEAFLAQMAAVPFPGNIFLMLSNTVIFGSDTVMFLQTNGDSVQVGPFLESTPPLFTLLLIPQAWTLALELMFYLLAPFLVRLRSRILIAIIVLAFVGKYVVAGAILGLGDPWTYRFFPFELAFFLIGVLLFRFTDRENPRLFVRTQQRRAIVVFGSLVAILLLAPTLFTWGASVGPFFSSYLVPLVLVVAISALVPSLFVLTRRVKWDAKIGAYSYPIYLSHLIVIGGMLTVADQPWMPRNPTVLFAILVVGAVAAAWPLVRAGVWVDSFRSKVRTPKLNTPLPDGVPEAAMPEGQRQTTPK</sequence>
<feature type="region of interest" description="Disordered" evidence="1">
    <location>
        <begin position="374"/>
        <end position="395"/>
    </location>
</feature>
<feature type="transmembrane region" description="Helical" evidence="2">
    <location>
        <begin position="74"/>
        <end position="92"/>
    </location>
</feature>
<protein>
    <submittedName>
        <fullName evidence="4">Acyltransferase</fullName>
    </submittedName>
</protein>
<comment type="caution">
    <text evidence="4">The sequence shown here is derived from an EMBL/GenBank/DDBJ whole genome shotgun (WGS) entry which is preliminary data.</text>
</comment>
<keyword evidence="2" id="KW-0472">Membrane</keyword>
<dbReference type="Proteomes" id="UP000297447">
    <property type="component" value="Unassembled WGS sequence"/>
</dbReference>
<dbReference type="Pfam" id="PF01757">
    <property type="entry name" value="Acyl_transf_3"/>
    <property type="match status" value="1"/>
</dbReference>
<dbReference type="AlphaFoldDB" id="A0A4R9A293"/>
<feature type="transmembrane region" description="Helical" evidence="2">
    <location>
        <begin position="205"/>
        <end position="224"/>
    </location>
</feature>
<dbReference type="InterPro" id="IPR050879">
    <property type="entry name" value="Acyltransferase_3"/>
</dbReference>
<feature type="transmembrane region" description="Helical" evidence="2">
    <location>
        <begin position="244"/>
        <end position="265"/>
    </location>
</feature>
<dbReference type="PANTHER" id="PTHR23028">
    <property type="entry name" value="ACETYLTRANSFERASE"/>
    <property type="match status" value="1"/>
</dbReference>
<feature type="transmembrane region" description="Helical" evidence="2">
    <location>
        <begin position="31"/>
        <end position="53"/>
    </location>
</feature>
<dbReference type="GO" id="GO:0016020">
    <property type="term" value="C:membrane"/>
    <property type="evidence" value="ECO:0007669"/>
    <property type="project" value="TreeGrafter"/>
</dbReference>
<keyword evidence="2" id="KW-1133">Transmembrane helix</keyword>
<dbReference type="GO" id="GO:0000271">
    <property type="term" value="P:polysaccharide biosynthetic process"/>
    <property type="evidence" value="ECO:0007669"/>
    <property type="project" value="TreeGrafter"/>
</dbReference>
<evidence type="ECO:0000256" key="1">
    <source>
        <dbReference type="SAM" id="MobiDB-lite"/>
    </source>
</evidence>
<feature type="transmembrane region" description="Helical" evidence="2">
    <location>
        <begin position="337"/>
        <end position="358"/>
    </location>
</feature>
<feature type="transmembrane region" description="Helical" evidence="2">
    <location>
        <begin position="147"/>
        <end position="167"/>
    </location>
</feature>